<feature type="region of interest" description="Disordered" evidence="1">
    <location>
        <begin position="106"/>
        <end position="125"/>
    </location>
</feature>
<dbReference type="EMBL" id="CAJVCH010550453">
    <property type="protein sequence ID" value="CAG7829185.1"/>
    <property type="molecule type" value="Genomic_DNA"/>
</dbReference>
<dbReference type="Proteomes" id="UP000708208">
    <property type="component" value="Unassembled WGS sequence"/>
</dbReference>
<dbReference type="AlphaFoldDB" id="A0A8J2PML5"/>
<protein>
    <submittedName>
        <fullName evidence="2">Uncharacterized protein</fullName>
    </submittedName>
</protein>
<accession>A0A8J2PML5</accession>
<gene>
    <name evidence="2" type="ORF">AFUS01_LOCUS39060</name>
</gene>
<feature type="region of interest" description="Disordered" evidence="1">
    <location>
        <begin position="1"/>
        <end position="42"/>
    </location>
</feature>
<name>A0A8J2PML5_9HEXA</name>
<evidence type="ECO:0000313" key="3">
    <source>
        <dbReference type="Proteomes" id="UP000708208"/>
    </source>
</evidence>
<feature type="compositionally biased region" description="Basic and acidic residues" evidence="1">
    <location>
        <begin position="28"/>
        <end position="38"/>
    </location>
</feature>
<sequence length="130" mass="14883">MGPGNYRAPVPLRYEPVKAIEEQATAPERPRSPSEPYKRQYSAMKVTLPKKRLWRNERSSEMADVEGDLAITSSEVEEEEEEEDEEMYYAEQTSRALEQQRSWMGRKDYEDDDGGSSTGITGGVQEIVLF</sequence>
<reference evidence="2" key="1">
    <citation type="submission" date="2021-06" db="EMBL/GenBank/DDBJ databases">
        <authorList>
            <person name="Hodson N. C."/>
            <person name="Mongue J. A."/>
            <person name="Jaron S. K."/>
        </authorList>
    </citation>
    <scope>NUCLEOTIDE SEQUENCE</scope>
</reference>
<feature type="region of interest" description="Disordered" evidence="1">
    <location>
        <begin position="58"/>
        <end position="95"/>
    </location>
</feature>
<feature type="compositionally biased region" description="Acidic residues" evidence="1">
    <location>
        <begin position="75"/>
        <end position="88"/>
    </location>
</feature>
<organism evidence="2 3">
    <name type="scientific">Allacma fusca</name>
    <dbReference type="NCBI Taxonomy" id="39272"/>
    <lineage>
        <taxon>Eukaryota</taxon>
        <taxon>Metazoa</taxon>
        <taxon>Ecdysozoa</taxon>
        <taxon>Arthropoda</taxon>
        <taxon>Hexapoda</taxon>
        <taxon>Collembola</taxon>
        <taxon>Symphypleona</taxon>
        <taxon>Sminthuridae</taxon>
        <taxon>Allacma</taxon>
    </lineage>
</organism>
<evidence type="ECO:0000313" key="2">
    <source>
        <dbReference type="EMBL" id="CAG7829185.1"/>
    </source>
</evidence>
<evidence type="ECO:0000256" key="1">
    <source>
        <dbReference type="SAM" id="MobiDB-lite"/>
    </source>
</evidence>
<keyword evidence="3" id="KW-1185">Reference proteome</keyword>
<comment type="caution">
    <text evidence="2">The sequence shown here is derived from an EMBL/GenBank/DDBJ whole genome shotgun (WGS) entry which is preliminary data.</text>
</comment>
<proteinExistence type="predicted"/>